<dbReference type="PhylomeDB" id="E9GEJ9"/>
<evidence type="ECO:0000256" key="2">
    <source>
        <dbReference type="ARBA" id="ARBA00009003"/>
    </source>
</evidence>
<evidence type="ECO:0000256" key="4">
    <source>
        <dbReference type="ARBA" id="ARBA00022679"/>
    </source>
</evidence>
<dbReference type="InterPro" id="IPR029044">
    <property type="entry name" value="Nucleotide-diphossugar_trans"/>
</dbReference>
<dbReference type="PANTHER" id="PTHR12042:SF21">
    <property type="entry name" value="ALPHA1,4-GALACTOSYLTRANSFERASE 1-RELATED"/>
    <property type="match status" value="1"/>
</dbReference>
<evidence type="ECO:0000313" key="9">
    <source>
        <dbReference type="EMBL" id="EFX82277.1"/>
    </source>
</evidence>
<dbReference type="FunCoup" id="E9GEJ9">
    <property type="interactions" value="36"/>
</dbReference>
<evidence type="ECO:0000256" key="7">
    <source>
        <dbReference type="SAM" id="MobiDB-lite"/>
    </source>
</evidence>
<organism evidence="9 10">
    <name type="scientific">Daphnia pulex</name>
    <name type="common">Water flea</name>
    <dbReference type="NCBI Taxonomy" id="6669"/>
    <lineage>
        <taxon>Eukaryota</taxon>
        <taxon>Metazoa</taxon>
        <taxon>Ecdysozoa</taxon>
        <taxon>Arthropoda</taxon>
        <taxon>Crustacea</taxon>
        <taxon>Branchiopoda</taxon>
        <taxon>Diplostraca</taxon>
        <taxon>Cladocera</taxon>
        <taxon>Anomopoda</taxon>
        <taxon>Daphniidae</taxon>
        <taxon>Daphnia</taxon>
    </lineage>
</organism>
<evidence type="ECO:0000256" key="6">
    <source>
        <dbReference type="ARBA" id="ARBA00023136"/>
    </source>
</evidence>
<sequence>MDDHVAGHQQQQKQKQQIKNKSKNKVLLAKTVQQLKEKYRNNIQFATVSLDEFIAGSLLEKWYHCTDWRKGPYHVSHLSDGLRFLTLNKYGGYYFDLDVLMVRPVTYYSNFVASPDDYNVASNSIHADLNNPVMELALKNFVANYRQVKADIWAHNGPALLLRVLKKWCNTSDVASMNYVRCKGFHVLPRPTFNPVHFSNWDELFVQQQRSTIKETSTTGTPKWLTDQVIGVHTCNKMSNGGLLFKNSTQGYIRLARQHCPRIFSIAPETF</sequence>
<dbReference type="InterPro" id="IPR007652">
    <property type="entry name" value="A1-4-GlycosylTfrase_dom"/>
</dbReference>
<dbReference type="AlphaFoldDB" id="E9GEJ9"/>
<keyword evidence="3" id="KW-0328">Glycosyltransferase</keyword>
<dbReference type="GO" id="GO:0000139">
    <property type="term" value="C:Golgi membrane"/>
    <property type="evidence" value="ECO:0007669"/>
    <property type="project" value="UniProtKB-SubCell"/>
</dbReference>
<keyword evidence="10" id="KW-1185">Reference proteome</keyword>
<proteinExistence type="inferred from homology"/>
<dbReference type="Gene3D" id="3.90.550.20">
    <property type="match status" value="1"/>
</dbReference>
<dbReference type="EMBL" id="GL732540">
    <property type="protein sequence ID" value="EFX82277.1"/>
    <property type="molecule type" value="Genomic_DNA"/>
</dbReference>
<accession>E9GEJ9</accession>
<evidence type="ECO:0000313" key="10">
    <source>
        <dbReference type="Proteomes" id="UP000000305"/>
    </source>
</evidence>
<keyword evidence="4" id="KW-0808">Transferase</keyword>
<keyword evidence="5" id="KW-0333">Golgi apparatus</keyword>
<dbReference type="OrthoDB" id="409543at2759"/>
<dbReference type="eggNOG" id="KOG1928">
    <property type="taxonomic scope" value="Eukaryota"/>
</dbReference>
<dbReference type="InterPro" id="IPR051981">
    <property type="entry name" value="Glycosyltransf_32"/>
</dbReference>
<dbReference type="InterPro" id="IPR007577">
    <property type="entry name" value="GlycoTrfase_DXD_sugar-bd_CS"/>
</dbReference>
<keyword evidence="6" id="KW-0472">Membrane</keyword>
<comment type="subcellular location">
    <subcellularLocation>
        <location evidence="1">Golgi apparatus membrane</location>
        <topology evidence="1">Single-pass type II membrane protein</topology>
    </subcellularLocation>
</comment>
<dbReference type="GO" id="GO:0006688">
    <property type="term" value="P:glycosphingolipid biosynthetic process"/>
    <property type="evidence" value="ECO:0000318"/>
    <property type="project" value="GO_Central"/>
</dbReference>
<evidence type="ECO:0000259" key="8">
    <source>
        <dbReference type="Pfam" id="PF04572"/>
    </source>
</evidence>
<dbReference type="Pfam" id="PF04572">
    <property type="entry name" value="Gb3_synth"/>
    <property type="match status" value="1"/>
</dbReference>
<gene>
    <name evidence="9" type="ORF">DAPPUDRAFT_49182</name>
</gene>
<dbReference type="GO" id="GO:0016758">
    <property type="term" value="F:hexosyltransferase activity"/>
    <property type="evidence" value="ECO:0000318"/>
    <property type="project" value="GO_Central"/>
</dbReference>
<evidence type="ECO:0000256" key="1">
    <source>
        <dbReference type="ARBA" id="ARBA00004323"/>
    </source>
</evidence>
<dbReference type="KEGG" id="dpx:DAPPUDRAFT_49182"/>
<feature type="domain" description="Alpha 1,4-glycosyltransferase" evidence="8">
    <location>
        <begin position="127"/>
        <end position="266"/>
    </location>
</feature>
<evidence type="ECO:0000256" key="3">
    <source>
        <dbReference type="ARBA" id="ARBA00022676"/>
    </source>
</evidence>
<protein>
    <recommendedName>
        <fullName evidence="8">Alpha 1,4-glycosyltransferase domain-containing protein</fullName>
    </recommendedName>
</protein>
<dbReference type="Pfam" id="PF04488">
    <property type="entry name" value="Gly_transf_sug"/>
    <property type="match status" value="1"/>
</dbReference>
<evidence type="ECO:0000256" key="5">
    <source>
        <dbReference type="ARBA" id="ARBA00023034"/>
    </source>
</evidence>
<dbReference type="HOGENOM" id="CLU_049512_1_0_1"/>
<dbReference type="PANTHER" id="PTHR12042">
    <property type="entry name" value="LACTOSYLCERAMIDE 4-ALPHA-GALACTOSYLTRANSFERASE ALPHA- 1,4-GALACTOSYLTRANSFERASE"/>
    <property type="match status" value="1"/>
</dbReference>
<dbReference type="SUPFAM" id="SSF53448">
    <property type="entry name" value="Nucleotide-diphospho-sugar transferases"/>
    <property type="match status" value="1"/>
</dbReference>
<comment type="similarity">
    <text evidence="2">Belongs to the glycosyltransferase 32 family.</text>
</comment>
<dbReference type="InParanoid" id="E9GEJ9"/>
<name>E9GEJ9_DAPPU</name>
<dbReference type="STRING" id="6669.E9GEJ9"/>
<feature type="region of interest" description="Disordered" evidence="7">
    <location>
        <begin position="1"/>
        <end position="22"/>
    </location>
</feature>
<dbReference type="Proteomes" id="UP000000305">
    <property type="component" value="Unassembled WGS sequence"/>
</dbReference>
<reference evidence="9 10" key="1">
    <citation type="journal article" date="2011" name="Science">
        <title>The ecoresponsive genome of Daphnia pulex.</title>
        <authorList>
            <person name="Colbourne J.K."/>
            <person name="Pfrender M.E."/>
            <person name="Gilbert D."/>
            <person name="Thomas W.K."/>
            <person name="Tucker A."/>
            <person name="Oakley T.H."/>
            <person name="Tokishita S."/>
            <person name="Aerts A."/>
            <person name="Arnold G.J."/>
            <person name="Basu M.K."/>
            <person name="Bauer D.J."/>
            <person name="Caceres C.E."/>
            <person name="Carmel L."/>
            <person name="Casola C."/>
            <person name="Choi J.H."/>
            <person name="Detter J.C."/>
            <person name="Dong Q."/>
            <person name="Dusheyko S."/>
            <person name="Eads B.D."/>
            <person name="Frohlich T."/>
            <person name="Geiler-Samerotte K.A."/>
            <person name="Gerlach D."/>
            <person name="Hatcher P."/>
            <person name="Jogdeo S."/>
            <person name="Krijgsveld J."/>
            <person name="Kriventseva E.V."/>
            <person name="Kultz D."/>
            <person name="Laforsch C."/>
            <person name="Lindquist E."/>
            <person name="Lopez J."/>
            <person name="Manak J.R."/>
            <person name="Muller J."/>
            <person name="Pangilinan J."/>
            <person name="Patwardhan R.P."/>
            <person name="Pitluck S."/>
            <person name="Pritham E.J."/>
            <person name="Rechtsteiner A."/>
            <person name="Rho M."/>
            <person name="Rogozin I.B."/>
            <person name="Sakarya O."/>
            <person name="Salamov A."/>
            <person name="Schaack S."/>
            <person name="Shapiro H."/>
            <person name="Shiga Y."/>
            <person name="Skalitzky C."/>
            <person name="Smith Z."/>
            <person name="Souvorov A."/>
            <person name="Sung W."/>
            <person name="Tang Z."/>
            <person name="Tsuchiya D."/>
            <person name="Tu H."/>
            <person name="Vos H."/>
            <person name="Wang M."/>
            <person name="Wolf Y.I."/>
            <person name="Yamagata H."/>
            <person name="Yamada T."/>
            <person name="Ye Y."/>
            <person name="Shaw J.R."/>
            <person name="Andrews J."/>
            <person name="Crease T.J."/>
            <person name="Tang H."/>
            <person name="Lucas S.M."/>
            <person name="Robertson H.M."/>
            <person name="Bork P."/>
            <person name="Koonin E.V."/>
            <person name="Zdobnov E.M."/>
            <person name="Grigoriev I.V."/>
            <person name="Lynch M."/>
            <person name="Boore J.L."/>
        </authorList>
    </citation>
    <scope>NUCLEOTIDE SEQUENCE [LARGE SCALE GENOMIC DNA]</scope>
</reference>